<proteinExistence type="predicted"/>
<organism evidence="3 4">
    <name type="scientific">Natribaculum luteum</name>
    <dbReference type="NCBI Taxonomy" id="1586232"/>
    <lineage>
        <taxon>Archaea</taxon>
        <taxon>Methanobacteriati</taxon>
        <taxon>Methanobacteriota</taxon>
        <taxon>Stenosarchaea group</taxon>
        <taxon>Halobacteria</taxon>
        <taxon>Halobacteriales</taxon>
        <taxon>Natrialbaceae</taxon>
        <taxon>Natribaculum</taxon>
    </lineage>
</organism>
<dbReference type="PANTHER" id="PTHR30290">
    <property type="entry name" value="PERIPLASMIC BINDING COMPONENT OF ABC TRANSPORTER"/>
    <property type="match status" value="1"/>
</dbReference>
<dbReference type="InterPro" id="IPR030678">
    <property type="entry name" value="Peptide/Ni-bd"/>
</dbReference>
<dbReference type="Pfam" id="PF00496">
    <property type="entry name" value="SBP_bac_5"/>
    <property type="match status" value="1"/>
</dbReference>
<dbReference type="EMBL" id="JBHSDJ010000133">
    <property type="protein sequence ID" value="MFC4249704.1"/>
    <property type="molecule type" value="Genomic_DNA"/>
</dbReference>
<dbReference type="InterPro" id="IPR039424">
    <property type="entry name" value="SBP_5"/>
</dbReference>
<feature type="region of interest" description="Disordered" evidence="1">
    <location>
        <begin position="35"/>
        <end position="55"/>
    </location>
</feature>
<evidence type="ECO:0000259" key="2">
    <source>
        <dbReference type="Pfam" id="PF00496"/>
    </source>
</evidence>
<reference evidence="3 4" key="1">
    <citation type="journal article" date="2014" name="Int. J. Syst. Evol. Microbiol.">
        <title>Complete genome sequence of Corynebacterium casei LMG S-19264T (=DSM 44701T), isolated from a smear-ripened cheese.</title>
        <authorList>
            <consortium name="US DOE Joint Genome Institute (JGI-PGF)"/>
            <person name="Walter F."/>
            <person name="Albersmeier A."/>
            <person name="Kalinowski J."/>
            <person name="Ruckert C."/>
        </authorList>
    </citation>
    <scope>NUCLEOTIDE SEQUENCE [LARGE SCALE GENOMIC DNA]</scope>
    <source>
        <strain evidence="3 4">IBRC-M 10912</strain>
    </source>
</reference>
<dbReference type="GO" id="GO:0042597">
    <property type="term" value="C:periplasmic space"/>
    <property type="evidence" value="ECO:0007669"/>
    <property type="project" value="UniProtKB-ARBA"/>
</dbReference>
<evidence type="ECO:0000256" key="1">
    <source>
        <dbReference type="SAM" id="MobiDB-lite"/>
    </source>
</evidence>
<evidence type="ECO:0000313" key="4">
    <source>
        <dbReference type="Proteomes" id="UP001595821"/>
    </source>
</evidence>
<accession>A0ABD5P626</accession>
<gene>
    <name evidence="3" type="ORF">ACFOZ7_22680</name>
</gene>
<dbReference type="Proteomes" id="UP001595821">
    <property type="component" value="Unassembled WGS sequence"/>
</dbReference>
<dbReference type="Gene3D" id="3.90.76.10">
    <property type="entry name" value="Dipeptide-binding Protein, Domain 1"/>
    <property type="match status" value="1"/>
</dbReference>
<feature type="domain" description="Solute-binding protein family 5" evidence="2">
    <location>
        <begin position="95"/>
        <end position="453"/>
    </location>
</feature>
<dbReference type="SUPFAM" id="SSF53850">
    <property type="entry name" value="Periplasmic binding protein-like II"/>
    <property type="match status" value="1"/>
</dbReference>
<dbReference type="CDD" id="cd00995">
    <property type="entry name" value="PBP2_NikA_DppA_OppA_like"/>
    <property type="match status" value="1"/>
</dbReference>
<comment type="caution">
    <text evidence="3">The sequence shown here is derived from an EMBL/GenBank/DDBJ whole genome shotgun (WGS) entry which is preliminary data.</text>
</comment>
<evidence type="ECO:0000313" key="3">
    <source>
        <dbReference type="EMBL" id="MFC4249704.1"/>
    </source>
</evidence>
<dbReference type="AlphaFoldDB" id="A0ABD5P626"/>
<dbReference type="PIRSF" id="PIRSF002741">
    <property type="entry name" value="MppA"/>
    <property type="match status" value="1"/>
</dbReference>
<dbReference type="Gene3D" id="3.40.190.10">
    <property type="entry name" value="Periplasmic binding protein-like II"/>
    <property type="match status" value="1"/>
</dbReference>
<feature type="compositionally biased region" description="Gly residues" evidence="1">
    <location>
        <begin position="42"/>
        <end position="52"/>
    </location>
</feature>
<sequence>MVLDQTTVTRRQLLGSGAAVSAAVIAGCIGGDGNDDNDDNEGGGGGGGGGGNRLHFTQEQSREENFDPVISNDAYSFQVIQQVFDGLYEYGENLELQPKLATGEPTVERDGTRFIFEIVEGATFHNGDEVTAGDVAHSFTAPVEEETENASTYDMIESTEVIDDYQLQVDLGEDPYGPFELATMGVTVVPESVRTEDREAFNTSPVGSGPFEFAELQENEYVDLARNDDYWDDLEPNLEQVRFVAHDDDAGRISDIRAENTDVIAGIPNDDWDVLENEGGVNLHSAESPSFMYMAFNCNEGPTTNPEVRRAIAHSFSMSDFIESNAGNVASPMYSPIPPVVNEVWGFPQDEYEGMLPEYDPDEAQSLLDEHAPDGFTPTIITPEGIRAQLAERLATRLDEIGYGADVQVLDFATLVDTYTSGSADDYQMYLLGWTGGPDPDFYLYPLFHESQAGVNQGHYYEGSADFHDNIAQARNSADQEERYDLYEPVIREIVEQLPVLPAFTQDNTMASRDYVQGLQPHPEVTRNPTLVADYTNVSLQ</sequence>
<dbReference type="GeneID" id="71853303"/>
<dbReference type="InterPro" id="IPR000914">
    <property type="entry name" value="SBP_5_dom"/>
</dbReference>
<dbReference type="RefSeq" id="WP_246973015.1">
    <property type="nucleotide sequence ID" value="NZ_CP095397.1"/>
</dbReference>
<name>A0ABD5P626_9EURY</name>
<protein>
    <submittedName>
        <fullName evidence="3">ABC transporter substrate-binding protein</fullName>
    </submittedName>
</protein>
<dbReference type="Gene3D" id="3.10.105.10">
    <property type="entry name" value="Dipeptide-binding Protein, Domain 3"/>
    <property type="match status" value="1"/>
</dbReference>